<dbReference type="RefSeq" id="WP_206292267.1">
    <property type="nucleotide sequence ID" value="NZ_CP063458.1"/>
</dbReference>
<reference evidence="1 2" key="1">
    <citation type="submission" date="2020-10" db="EMBL/GenBank/DDBJ databases">
        <title>Wide distribution of Phycisphaera-like planctomycetes from WD2101 soil group in peatlands and genome analysis of the first cultivated representative.</title>
        <authorList>
            <person name="Dedysh S.N."/>
            <person name="Beletsky A.V."/>
            <person name="Ivanova A."/>
            <person name="Kulichevskaya I.S."/>
            <person name="Suzina N.E."/>
            <person name="Philippov D.A."/>
            <person name="Rakitin A.L."/>
            <person name="Mardanov A.V."/>
            <person name="Ravin N.V."/>
        </authorList>
    </citation>
    <scope>NUCLEOTIDE SEQUENCE [LARGE SCALE GENOMIC DNA]</scope>
    <source>
        <strain evidence="1 2">M1803</strain>
    </source>
</reference>
<dbReference type="Proteomes" id="UP000593765">
    <property type="component" value="Chromosome"/>
</dbReference>
<evidence type="ECO:0000313" key="1">
    <source>
        <dbReference type="EMBL" id="QOV89241.1"/>
    </source>
</evidence>
<evidence type="ECO:0000313" key="2">
    <source>
        <dbReference type="Proteomes" id="UP000593765"/>
    </source>
</evidence>
<dbReference type="EMBL" id="CP063458">
    <property type="protein sequence ID" value="QOV89241.1"/>
    <property type="molecule type" value="Genomic_DNA"/>
</dbReference>
<accession>A0A7M2WWM9</accession>
<dbReference type="KEGG" id="hbs:IPV69_24015"/>
<gene>
    <name evidence="1" type="ORF">IPV69_24015</name>
</gene>
<organism evidence="1 2">
    <name type="scientific">Humisphaera borealis</name>
    <dbReference type="NCBI Taxonomy" id="2807512"/>
    <lineage>
        <taxon>Bacteria</taxon>
        <taxon>Pseudomonadati</taxon>
        <taxon>Planctomycetota</taxon>
        <taxon>Phycisphaerae</taxon>
        <taxon>Tepidisphaerales</taxon>
        <taxon>Tepidisphaeraceae</taxon>
        <taxon>Humisphaera</taxon>
    </lineage>
</organism>
<sequence>MRFRTLSRKSCIANPIETLEPRRLFSADVGRLASWAEPGVVDPNSFPPEEAIVVDEGSTGEEVFVDTDTVAWQQEVLLTPLPGYEIDPTVVLFFTNDAISDADPGAEDDATIVEEVPTEDEAIGDENIDDVWTDADGDYIDPAVCYFFPMADGAEIRTLEAGETDPVLVDPMPIDFDADADPAVVDPAVCYASGADDGLVYFGGSIDVGVETTAELEVDPALIDPAPIDPAVCYPVGIAVGEPMDLEVVDTSLGVPAEEVPATTDDEILYTLYTSDAGSPAEVPESPAAHSDALPFVAGAKAYDGIDDADDSLADLVFSDANDDALA</sequence>
<proteinExistence type="predicted"/>
<protein>
    <submittedName>
        <fullName evidence="1">Uncharacterized protein</fullName>
    </submittedName>
</protein>
<keyword evidence="2" id="KW-1185">Reference proteome</keyword>
<name>A0A7M2WWM9_9BACT</name>
<dbReference type="AlphaFoldDB" id="A0A7M2WWM9"/>